<evidence type="ECO:0000313" key="2">
    <source>
        <dbReference type="Proteomes" id="UP000612055"/>
    </source>
</evidence>
<sequence>MMQTTKAAGTKGSTRREAFGAVRAAARVTHLRCRSVVVRASASGLPGDAQAWTTRRSALLSLLSAPAAAALLLSPGRALAADPAVQDAIVILMDARSTLRTIQSIAATPLDSEERFRARAFWPAYAKRLRAVAGAAPVAGAAALGVSDKAEAMGVPFGGKAEGAGLVDPVFVSLGRVLTISGRTITAEAQAEPGPAKAAEEAVEGVLSKVPQPLLDAAQAFRVERAKAAGVA</sequence>
<dbReference type="OrthoDB" id="567525at2759"/>
<accession>A0A836BXD5</accession>
<protein>
    <submittedName>
        <fullName evidence="1">Uncharacterized protein</fullName>
    </submittedName>
</protein>
<proteinExistence type="predicted"/>
<organism evidence="1 2">
    <name type="scientific">Edaphochlamys debaryana</name>
    <dbReference type="NCBI Taxonomy" id="47281"/>
    <lineage>
        <taxon>Eukaryota</taxon>
        <taxon>Viridiplantae</taxon>
        <taxon>Chlorophyta</taxon>
        <taxon>core chlorophytes</taxon>
        <taxon>Chlorophyceae</taxon>
        <taxon>CS clade</taxon>
        <taxon>Chlamydomonadales</taxon>
        <taxon>Chlamydomonadales incertae sedis</taxon>
        <taxon>Edaphochlamys</taxon>
    </lineage>
</organism>
<name>A0A836BXD5_9CHLO</name>
<comment type="caution">
    <text evidence="1">The sequence shown here is derived from an EMBL/GenBank/DDBJ whole genome shotgun (WGS) entry which is preliminary data.</text>
</comment>
<keyword evidence="2" id="KW-1185">Reference proteome</keyword>
<reference evidence="1" key="1">
    <citation type="journal article" date="2020" name="bioRxiv">
        <title>Comparative genomics of Chlamydomonas.</title>
        <authorList>
            <person name="Craig R.J."/>
            <person name="Hasan A.R."/>
            <person name="Ness R.W."/>
            <person name="Keightley P.D."/>
        </authorList>
    </citation>
    <scope>NUCLEOTIDE SEQUENCE</scope>
    <source>
        <strain evidence="1">CCAP 11/70</strain>
    </source>
</reference>
<gene>
    <name evidence="1" type="ORF">HYH03_009042</name>
</gene>
<dbReference type="AlphaFoldDB" id="A0A836BXD5"/>
<dbReference type="Proteomes" id="UP000612055">
    <property type="component" value="Unassembled WGS sequence"/>
</dbReference>
<evidence type="ECO:0000313" key="1">
    <source>
        <dbReference type="EMBL" id="KAG2492626.1"/>
    </source>
</evidence>
<dbReference type="EMBL" id="JAEHOE010000043">
    <property type="protein sequence ID" value="KAG2492626.1"/>
    <property type="molecule type" value="Genomic_DNA"/>
</dbReference>